<name>U3TGB1_9CREN</name>
<dbReference type="Proteomes" id="UP000016887">
    <property type="component" value="Chromosome"/>
</dbReference>
<dbReference type="PANTHER" id="PTHR43324:SF1">
    <property type="entry name" value="RADICAL SAM CORE DOMAIN-CONTAINING PROTEIN"/>
    <property type="match status" value="1"/>
</dbReference>
<dbReference type="InterPro" id="IPR006638">
    <property type="entry name" value="Elp3/MiaA/NifB-like_rSAM"/>
</dbReference>
<proteinExistence type="predicted"/>
<dbReference type="PATRIC" id="fig|1198449.6.peg.1586"/>
<protein>
    <submittedName>
        <fullName evidence="2">Uncharacterized Fe-S oxidoreductase</fullName>
    </submittedName>
</protein>
<sequence>MALERVLIVDGYNDEPGGLGVPPYIDVYPRYIAGALWSVDKSIRVDYVDVDRFRRSRTWLQRATGYDVVVFIAGVVVPGRYIGAKPAEPEELITWAKLIEGPLKILAGPAAKWGLGVKGGTIAYPPWKFRREGFDILVTGDVDEYFLDLALHGVERADPGRVREDYSIVDRIAPIGARIVKQHPSYGRNLIAEIETYRGCARWISGGCSFCVEPLRGRPIQRSPEAIAREAEALYRAGVLHFRLGRQADILVYGSPGLDSEEWPPPNPRALERLFTGIRSAAPGLRVLHIDNVNPGTIIRYPMASEKALKTIVELHTPGDVAAMGLETADPRVAKINNLNTHPEDVLEAIRIVNKVGSQRGWNGMPHLLPGINFILGLPGERGESYRLNREFLETLLKERLLVRRVNVRRILILPVARASRMDAGIWGRRERLASSFIKWVRSVFDPQMLSIIAPRGTVLRSLWVEECSDGICYARQPGSYPLITAIKCRLPRGTLLDRVMVTGVHSGRSVEGVPLPLSRYSKNSLVKTVEGLGEPTGESGWLCS</sequence>
<dbReference type="InterPro" id="IPR007197">
    <property type="entry name" value="rSAM"/>
</dbReference>
<dbReference type="KEGG" id="acj:ACAM_1569"/>
<dbReference type="InterPro" id="IPR023404">
    <property type="entry name" value="rSAM_horseshoe"/>
</dbReference>
<dbReference type="SFLD" id="SFLDS00029">
    <property type="entry name" value="Radical_SAM"/>
    <property type="match status" value="1"/>
</dbReference>
<dbReference type="Gene3D" id="3.80.30.20">
    <property type="entry name" value="tm_1862 like domain"/>
    <property type="match status" value="1"/>
</dbReference>
<dbReference type="eggNOG" id="arCOG01359">
    <property type="taxonomic scope" value="Archaea"/>
</dbReference>
<dbReference type="GO" id="GO:0051536">
    <property type="term" value="F:iron-sulfur cluster binding"/>
    <property type="evidence" value="ECO:0007669"/>
    <property type="project" value="InterPro"/>
</dbReference>
<dbReference type="CDD" id="cd01335">
    <property type="entry name" value="Radical_SAM"/>
    <property type="match status" value="1"/>
</dbReference>
<dbReference type="InterPro" id="IPR058240">
    <property type="entry name" value="rSAM_sf"/>
</dbReference>
<dbReference type="Pfam" id="PF04055">
    <property type="entry name" value="Radical_SAM"/>
    <property type="match status" value="1"/>
</dbReference>
<organism evidence="2 3">
    <name type="scientific">Aeropyrum camini SY1 = JCM 12091</name>
    <dbReference type="NCBI Taxonomy" id="1198449"/>
    <lineage>
        <taxon>Archaea</taxon>
        <taxon>Thermoproteota</taxon>
        <taxon>Thermoprotei</taxon>
        <taxon>Desulfurococcales</taxon>
        <taxon>Desulfurococcaceae</taxon>
        <taxon>Aeropyrum</taxon>
    </lineage>
</organism>
<dbReference type="EMBL" id="AP012489">
    <property type="protein sequence ID" value="BAN91038.1"/>
    <property type="molecule type" value="Genomic_DNA"/>
</dbReference>
<evidence type="ECO:0000313" key="3">
    <source>
        <dbReference type="Proteomes" id="UP000016887"/>
    </source>
</evidence>
<evidence type="ECO:0000313" key="2">
    <source>
        <dbReference type="EMBL" id="BAN91038.1"/>
    </source>
</evidence>
<dbReference type="PANTHER" id="PTHR43324">
    <property type="match status" value="1"/>
</dbReference>
<dbReference type="GeneID" id="17110762"/>
<dbReference type="RefSeq" id="WP_022542304.1">
    <property type="nucleotide sequence ID" value="NC_022521.1"/>
</dbReference>
<dbReference type="STRING" id="1198449.ACAM_1569"/>
<evidence type="ECO:0000259" key="1">
    <source>
        <dbReference type="PROSITE" id="PS51918"/>
    </source>
</evidence>
<accession>U3TGB1</accession>
<dbReference type="SFLD" id="SFLDG01082">
    <property type="entry name" value="B12-binding_domain_containing"/>
    <property type="match status" value="1"/>
</dbReference>
<dbReference type="SMART" id="SM00729">
    <property type="entry name" value="Elp3"/>
    <property type="match status" value="1"/>
</dbReference>
<dbReference type="SUPFAM" id="SSF102114">
    <property type="entry name" value="Radical SAM enzymes"/>
    <property type="match status" value="1"/>
</dbReference>
<gene>
    <name evidence="2" type="ORF">ACAM_1569</name>
</gene>
<dbReference type="GO" id="GO:0003824">
    <property type="term" value="F:catalytic activity"/>
    <property type="evidence" value="ECO:0007669"/>
    <property type="project" value="InterPro"/>
</dbReference>
<keyword evidence="3" id="KW-1185">Reference proteome</keyword>
<dbReference type="PROSITE" id="PS51918">
    <property type="entry name" value="RADICAL_SAM"/>
    <property type="match status" value="1"/>
</dbReference>
<feature type="domain" description="Radical SAM core" evidence="1">
    <location>
        <begin position="186"/>
        <end position="456"/>
    </location>
</feature>
<reference evidence="2 3" key="1">
    <citation type="journal article" date="2013" name="Appl. Environ. Microbiol.">
        <title>Variation of the Virus-Related Elements within Syntenic Genomes of the Hyperthermophilic Archaeon Aeropyrum.</title>
        <authorList>
            <person name="Daifuku T."/>
            <person name="Yoshida T."/>
            <person name="Kitamura T."/>
            <person name="Kawaichi S."/>
            <person name="Inoue T."/>
            <person name="Nomura K."/>
            <person name="Yoshida Y."/>
            <person name="Kuno S."/>
            <person name="Sako Y."/>
        </authorList>
    </citation>
    <scope>NUCLEOTIDE SEQUENCE [LARGE SCALE GENOMIC DNA]</scope>
    <source>
        <strain evidence="2 3">SY1</strain>
    </source>
</reference>
<dbReference type="AlphaFoldDB" id="U3TGB1"/>